<gene>
    <name evidence="2" type="ORF">EVAR_94447_1</name>
</gene>
<sequence>MAGGIVARLRNRCRKETNKKVRPFRRSRAEIRNTTNEATRGRACGAREAARPHTPFSGRIAPCIVSAAVDFHELDASQMRIVFWYNRYALCAMPTHNSQQNTDY</sequence>
<feature type="compositionally biased region" description="Low complexity" evidence="1">
    <location>
        <begin position="37"/>
        <end position="47"/>
    </location>
</feature>
<evidence type="ECO:0000256" key="1">
    <source>
        <dbReference type="SAM" id="MobiDB-lite"/>
    </source>
</evidence>
<comment type="caution">
    <text evidence="2">The sequence shown here is derived from an EMBL/GenBank/DDBJ whole genome shotgun (WGS) entry which is preliminary data.</text>
</comment>
<dbReference type="Proteomes" id="UP000299102">
    <property type="component" value="Unassembled WGS sequence"/>
</dbReference>
<evidence type="ECO:0000313" key="2">
    <source>
        <dbReference type="EMBL" id="GBP89628.1"/>
    </source>
</evidence>
<accession>A0A4C1ZPH6</accession>
<feature type="region of interest" description="Disordered" evidence="1">
    <location>
        <begin position="31"/>
        <end position="50"/>
    </location>
</feature>
<keyword evidence="3" id="KW-1185">Reference proteome</keyword>
<dbReference type="EMBL" id="BGZK01002015">
    <property type="protein sequence ID" value="GBP89628.1"/>
    <property type="molecule type" value="Genomic_DNA"/>
</dbReference>
<dbReference type="AlphaFoldDB" id="A0A4C1ZPH6"/>
<proteinExistence type="predicted"/>
<evidence type="ECO:0000313" key="3">
    <source>
        <dbReference type="Proteomes" id="UP000299102"/>
    </source>
</evidence>
<protein>
    <submittedName>
        <fullName evidence="2">Uncharacterized protein</fullName>
    </submittedName>
</protein>
<organism evidence="2 3">
    <name type="scientific">Eumeta variegata</name>
    <name type="common">Bagworm moth</name>
    <name type="synonym">Eumeta japonica</name>
    <dbReference type="NCBI Taxonomy" id="151549"/>
    <lineage>
        <taxon>Eukaryota</taxon>
        <taxon>Metazoa</taxon>
        <taxon>Ecdysozoa</taxon>
        <taxon>Arthropoda</taxon>
        <taxon>Hexapoda</taxon>
        <taxon>Insecta</taxon>
        <taxon>Pterygota</taxon>
        <taxon>Neoptera</taxon>
        <taxon>Endopterygota</taxon>
        <taxon>Lepidoptera</taxon>
        <taxon>Glossata</taxon>
        <taxon>Ditrysia</taxon>
        <taxon>Tineoidea</taxon>
        <taxon>Psychidae</taxon>
        <taxon>Oiketicinae</taxon>
        <taxon>Eumeta</taxon>
    </lineage>
</organism>
<reference evidence="2 3" key="1">
    <citation type="journal article" date="2019" name="Commun. Biol.">
        <title>The bagworm genome reveals a unique fibroin gene that provides high tensile strength.</title>
        <authorList>
            <person name="Kono N."/>
            <person name="Nakamura H."/>
            <person name="Ohtoshi R."/>
            <person name="Tomita M."/>
            <person name="Numata K."/>
            <person name="Arakawa K."/>
        </authorList>
    </citation>
    <scope>NUCLEOTIDE SEQUENCE [LARGE SCALE GENOMIC DNA]</scope>
</reference>
<name>A0A4C1ZPH6_EUMVA</name>